<evidence type="ECO:0000259" key="5">
    <source>
        <dbReference type="PROSITE" id="PS51081"/>
    </source>
</evidence>
<reference evidence="6" key="1">
    <citation type="submission" date="2022-01" db="EMBL/GenBank/DDBJ databases">
        <authorList>
            <person name="King R."/>
        </authorList>
    </citation>
    <scope>NUCLEOTIDE SEQUENCE</scope>
</reference>
<name>A0A9P0CGD4_9CUCU</name>
<dbReference type="AlphaFoldDB" id="A0A9P0CGD4"/>
<keyword evidence="3" id="KW-0862">Zinc</keyword>
<dbReference type="Gene3D" id="3.30.40.10">
    <property type="entry name" value="Zinc/RING finger domain, C3HC4 (zinc finger)"/>
    <property type="match status" value="1"/>
</dbReference>
<gene>
    <name evidence="6" type="ORF">PSYICH_LOCUS2313</name>
</gene>
<dbReference type="PROSITE" id="PS51081">
    <property type="entry name" value="ZF_SIAH"/>
    <property type="match status" value="1"/>
</dbReference>
<keyword evidence="1" id="KW-0479">Metal-binding</keyword>
<evidence type="ECO:0000256" key="2">
    <source>
        <dbReference type="ARBA" id="ARBA00022771"/>
    </source>
</evidence>
<evidence type="ECO:0000313" key="7">
    <source>
        <dbReference type="Proteomes" id="UP001153636"/>
    </source>
</evidence>
<dbReference type="OrthoDB" id="6780401at2759"/>
<sequence>MSHFQYVTSDKVCDNCHKFLSVTPVKVYPNRRIKCGRCSTSNDEEEDGGVHSVYNQIATRISFECINKFDGCTQLLQSSDVVEHEKICLSKICTCPICLEEMFTFLIIRHFKVNHPESLLGKPHFQITDLKNIEKTFLYQLEFDLLFVNFRDVSDSFADNLRCFSLNFLLHLGKKDYIKNFSTDFFFFEKNTDILGKTICTRGNTSVTYNITLNITCESKLLVMFHLYCDESKSAVVNVIQHKINKIEENNNLKFLTQNNSDLKIFHKQLGEYFKTVLFQKRDIFVNEKFEESVSDLAITGKATISYTKLDEKVTITFSCYYCSLFCPCGFEDNSDKVYLIGNNGHYYTLCFGCPNIDNLVTKEDFTYDELREIMFFCTWGCGTLCGYEELCMHERNCKKLIYQKCPIQSCFHYLKLYAIKQHVENEHSLVICQSIDLYPAKIKVNLDISRSTIEHIVLIWCVCVLVKFKWEQPNWIISLTCEIPGIIIKAKIFNLKKKLISAIIESGLIPHNKEIQVRLYCLDTKKVI</sequence>
<evidence type="ECO:0000256" key="1">
    <source>
        <dbReference type="ARBA" id="ARBA00022723"/>
    </source>
</evidence>
<dbReference type="InterPro" id="IPR013083">
    <property type="entry name" value="Znf_RING/FYVE/PHD"/>
</dbReference>
<keyword evidence="7" id="KW-1185">Reference proteome</keyword>
<proteinExistence type="predicted"/>
<dbReference type="InterPro" id="IPR013010">
    <property type="entry name" value="Znf_SIAH"/>
</dbReference>
<evidence type="ECO:0000256" key="3">
    <source>
        <dbReference type="ARBA" id="ARBA00022833"/>
    </source>
</evidence>
<feature type="domain" description="SIAH-type" evidence="5">
    <location>
        <begin position="60"/>
        <end position="116"/>
    </location>
</feature>
<keyword evidence="2 4" id="KW-0863">Zinc-finger</keyword>
<evidence type="ECO:0000256" key="4">
    <source>
        <dbReference type="PROSITE-ProRule" id="PRU00455"/>
    </source>
</evidence>
<dbReference type="Proteomes" id="UP001153636">
    <property type="component" value="Chromosome 11"/>
</dbReference>
<evidence type="ECO:0000313" key="6">
    <source>
        <dbReference type="EMBL" id="CAH1101729.1"/>
    </source>
</evidence>
<accession>A0A9P0CGD4</accession>
<dbReference type="SUPFAM" id="SSF49599">
    <property type="entry name" value="TRAF domain-like"/>
    <property type="match status" value="1"/>
</dbReference>
<dbReference type="EMBL" id="OV651823">
    <property type="protein sequence ID" value="CAH1101729.1"/>
    <property type="molecule type" value="Genomic_DNA"/>
</dbReference>
<organism evidence="6 7">
    <name type="scientific">Psylliodes chrysocephalus</name>
    <dbReference type="NCBI Taxonomy" id="3402493"/>
    <lineage>
        <taxon>Eukaryota</taxon>
        <taxon>Metazoa</taxon>
        <taxon>Ecdysozoa</taxon>
        <taxon>Arthropoda</taxon>
        <taxon>Hexapoda</taxon>
        <taxon>Insecta</taxon>
        <taxon>Pterygota</taxon>
        <taxon>Neoptera</taxon>
        <taxon>Endopterygota</taxon>
        <taxon>Coleoptera</taxon>
        <taxon>Polyphaga</taxon>
        <taxon>Cucujiformia</taxon>
        <taxon>Chrysomeloidea</taxon>
        <taxon>Chrysomelidae</taxon>
        <taxon>Galerucinae</taxon>
        <taxon>Alticini</taxon>
        <taxon>Psylliodes</taxon>
    </lineage>
</organism>
<dbReference type="GO" id="GO:0008270">
    <property type="term" value="F:zinc ion binding"/>
    <property type="evidence" value="ECO:0007669"/>
    <property type="project" value="UniProtKB-KW"/>
</dbReference>
<protein>
    <recommendedName>
        <fullName evidence="5">SIAH-type domain-containing protein</fullName>
    </recommendedName>
</protein>